<dbReference type="Gene3D" id="2.20.100.10">
    <property type="entry name" value="Thrombospondin type-1 (TSP1) repeat"/>
    <property type="match status" value="1"/>
</dbReference>
<sequence>MIRQTVAKKKTSTNLIIHALPGKCSTTCGRGVRKRIVSCVSSHSHSVASKYCDPAKRPIDSHRCRMAHCPRWKTGKWSMIYLKCRKVESLLAGYARRFCL</sequence>
<name>A0A238C250_9BILA</name>
<dbReference type="AlphaFoldDB" id="A0A238C250"/>
<evidence type="ECO:0000256" key="4">
    <source>
        <dbReference type="ARBA" id="ARBA00022737"/>
    </source>
</evidence>
<dbReference type="GO" id="GO:0009653">
    <property type="term" value="P:anatomical structure morphogenesis"/>
    <property type="evidence" value="ECO:0007669"/>
    <property type="project" value="UniProtKB-ARBA"/>
</dbReference>
<keyword evidence="3" id="KW-0732">Signal</keyword>
<dbReference type="OrthoDB" id="412680at2759"/>
<evidence type="ECO:0000256" key="2">
    <source>
        <dbReference type="ARBA" id="ARBA00022525"/>
    </source>
</evidence>
<evidence type="ECO:0000256" key="1">
    <source>
        <dbReference type="ARBA" id="ARBA00004613"/>
    </source>
</evidence>
<dbReference type="FunFam" id="2.20.100.10:FF:000005">
    <property type="entry name" value="ADAM metallopeptidase with thrombospondin type 1 motif 9"/>
    <property type="match status" value="1"/>
</dbReference>
<keyword evidence="4" id="KW-0677">Repeat</keyword>
<dbReference type="Proteomes" id="UP000242913">
    <property type="component" value="Unassembled WGS sequence"/>
</dbReference>
<dbReference type="PROSITE" id="PS50092">
    <property type="entry name" value="TSP1"/>
    <property type="match status" value="1"/>
</dbReference>
<dbReference type="InterPro" id="IPR036383">
    <property type="entry name" value="TSP1_rpt_sf"/>
</dbReference>
<proteinExistence type="predicted"/>
<dbReference type="SUPFAM" id="SSF82895">
    <property type="entry name" value="TSP-1 type 1 repeat"/>
    <property type="match status" value="1"/>
</dbReference>
<evidence type="ECO:0000313" key="6">
    <source>
        <dbReference type="Proteomes" id="UP000242913"/>
    </source>
</evidence>
<organism evidence="5 6">
    <name type="scientific">Onchocerca flexuosa</name>
    <dbReference type="NCBI Taxonomy" id="387005"/>
    <lineage>
        <taxon>Eukaryota</taxon>
        <taxon>Metazoa</taxon>
        <taxon>Ecdysozoa</taxon>
        <taxon>Nematoda</taxon>
        <taxon>Chromadorea</taxon>
        <taxon>Rhabditida</taxon>
        <taxon>Spirurina</taxon>
        <taxon>Spiruromorpha</taxon>
        <taxon>Filarioidea</taxon>
        <taxon>Onchocercidae</taxon>
        <taxon>Onchocerca</taxon>
    </lineage>
</organism>
<keyword evidence="6" id="KW-1185">Reference proteome</keyword>
<keyword evidence="2" id="KW-0964">Secreted</keyword>
<dbReference type="GO" id="GO:0005576">
    <property type="term" value="C:extracellular region"/>
    <property type="evidence" value="ECO:0007669"/>
    <property type="project" value="UniProtKB-SubCell"/>
</dbReference>
<gene>
    <name evidence="5" type="ORF">X798_01814</name>
</gene>
<dbReference type="Pfam" id="PF19030">
    <property type="entry name" value="TSP1_ADAMTS"/>
    <property type="match status" value="1"/>
</dbReference>
<accession>A0A238C250</accession>
<evidence type="ECO:0000313" key="5">
    <source>
        <dbReference type="EMBL" id="OZC10988.1"/>
    </source>
</evidence>
<evidence type="ECO:0000256" key="3">
    <source>
        <dbReference type="ARBA" id="ARBA00022729"/>
    </source>
</evidence>
<comment type="subcellular location">
    <subcellularLocation>
        <location evidence="1">Secreted</location>
    </subcellularLocation>
</comment>
<reference evidence="5 6" key="1">
    <citation type="submission" date="2015-12" db="EMBL/GenBank/DDBJ databases">
        <title>Draft genome of the nematode, Onchocerca flexuosa.</title>
        <authorList>
            <person name="Mitreva M."/>
        </authorList>
    </citation>
    <scope>NUCLEOTIDE SEQUENCE [LARGE SCALE GENOMIC DNA]</scope>
    <source>
        <strain evidence="5">Red Deer</strain>
    </source>
</reference>
<protein>
    <submittedName>
        <fullName evidence="5">Uncharacterized protein</fullName>
    </submittedName>
</protein>
<dbReference type="InterPro" id="IPR000884">
    <property type="entry name" value="TSP1_rpt"/>
</dbReference>
<dbReference type="EMBL" id="KZ269982">
    <property type="protein sequence ID" value="OZC10988.1"/>
    <property type="molecule type" value="Genomic_DNA"/>
</dbReference>